<dbReference type="SUPFAM" id="SSF49899">
    <property type="entry name" value="Concanavalin A-like lectins/glucanases"/>
    <property type="match status" value="1"/>
</dbReference>
<evidence type="ECO:0000256" key="3">
    <source>
        <dbReference type="ARBA" id="ARBA00013064"/>
    </source>
</evidence>
<dbReference type="PROSITE" id="PS00740">
    <property type="entry name" value="MAM_1"/>
    <property type="match status" value="1"/>
</dbReference>
<evidence type="ECO:0000259" key="21">
    <source>
        <dbReference type="PROSITE" id="PS50835"/>
    </source>
</evidence>
<dbReference type="Pfam" id="PF00629">
    <property type="entry name" value="MAM"/>
    <property type="match status" value="1"/>
</dbReference>
<proteinExistence type="inferred from homology"/>
<evidence type="ECO:0000256" key="4">
    <source>
        <dbReference type="ARBA" id="ARBA00022553"/>
    </source>
</evidence>
<dbReference type="FunFam" id="2.60.40.10:FF:000025">
    <property type="entry name" value="receptor-type tyrosine-protein phosphatase U isoform X2"/>
    <property type="match status" value="1"/>
</dbReference>
<evidence type="ECO:0000256" key="16">
    <source>
        <dbReference type="ARBA" id="ARBA00051722"/>
    </source>
</evidence>
<dbReference type="InterPro" id="IPR029021">
    <property type="entry name" value="Prot-tyrosine_phosphatase-like"/>
</dbReference>
<feature type="domain" description="Tyrosine specific protein phosphatases" evidence="19">
    <location>
        <begin position="1349"/>
        <end position="1426"/>
    </location>
</feature>
<evidence type="ECO:0000259" key="22">
    <source>
        <dbReference type="PROSITE" id="PS50853"/>
    </source>
</evidence>
<dbReference type="SMART" id="SM00194">
    <property type="entry name" value="PTPc"/>
    <property type="match status" value="2"/>
</dbReference>
<dbReference type="SUPFAM" id="SSF49265">
    <property type="entry name" value="Fibronectin type III"/>
    <property type="match status" value="2"/>
</dbReference>
<feature type="domain" description="Fibronectin type-III" evidence="22">
    <location>
        <begin position="291"/>
        <end position="384"/>
    </location>
</feature>
<dbReference type="SUPFAM" id="SSF52799">
    <property type="entry name" value="(Phosphotyrosine protein) phosphatases II"/>
    <property type="match status" value="2"/>
</dbReference>
<dbReference type="Pfam" id="PF23144">
    <property type="entry name" value="Fn3_PTPRU"/>
    <property type="match status" value="1"/>
</dbReference>
<dbReference type="Ensembl" id="ENSPTXT00000011285.1">
    <property type="protein sequence ID" value="ENSPTXP00000010926.1"/>
    <property type="gene ID" value="ENSPTXG00000007607.1"/>
</dbReference>
<dbReference type="PANTHER" id="PTHR24051">
    <property type="entry name" value="SUSHI DOMAIN-CONTAINING PROTEIN 1"/>
    <property type="match status" value="1"/>
</dbReference>
<dbReference type="PROSITE" id="PS50060">
    <property type="entry name" value="MAM_2"/>
    <property type="match status" value="1"/>
</dbReference>
<evidence type="ECO:0000256" key="5">
    <source>
        <dbReference type="ARBA" id="ARBA00022692"/>
    </source>
</evidence>
<dbReference type="InterPro" id="IPR003961">
    <property type="entry name" value="FN3_dom"/>
</dbReference>
<dbReference type="FunFam" id="3.90.190.10:FF:000005">
    <property type="entry name" value="receptor-type tyrosine-protein phosphatase kappa isoform X1"/>
    <property type="match status" value="1"/>
</dbReference>
<keyword evidence="14" id="KW-0325">Glycoprotein</keyword>
<keyword evidence="24" id="KW-1185">Reference proteome</keyword>
<evidence type="ECO:0000313" key="23">
    <source>
        <dbReference type="Ensembl" id="ENSPTXP00000010926.1"/>
    </source>
</evidence>
<dbReference type="CDD" id="cd06263">
    <property type="entry name" value="MAM"/>
    <property type="match status" value="1"/>
</dbReference>
<evidence type="ECO:0000259" key="19">
    <source>
        <dbReference type="PROSITE" id="PS50056"/>
    </source>
</evidence>
<feature type="domain" description="Tyrosine-protein phosphatase" evidence="18">
    <location>
        <begin position="1173"/>
        <end position="1421"/>
    </location>
</feature>
<dbReference type="PROSITE" id="PS50056">
    <property type="entry name" value="TYR_PHOSPHATASE_2"/>
    <property type="match status" value="2"/>
</dbReference>
<dbReference type="PRINTS" id="PR00700">
    <property type="entry name" value="PRTYPHPHTASE"/>
</dbReference>
<dbReference type="SUPFAM" id="SSF48726">
    <property type="entry name" value="Immunoglobulin"/>
    <property type="match status" value="1"/>
</dbReference>
<keyword evidence="13" id="KW-0675">Receptor</keyword>
<dbReference type="InterPro" id="IPR051622">
    <property type="entry name" value="R-tyr_protein_phosphatases"/>
</dbReference>
<comment type="catalytic activity">
    <reaction evidence="16">
        <text>O-phospho-L-tyrosyl-[protein] + H2O = L-tyrosyl-[protein] + phosphate</text>
        <dbReference type="Rhea" id="RHEA:10684"/>
        <dbReference type="Rhea" id="RHEA-COMP:10136"/>
        <dbReference type="Rhea" id="RHEA-COMP:20101"/>
        <dbReference type="ChEBI" id="CHEBI:15377"/>
        <dbReference type="ChEBI" id="CHEBI:43474"/>
        <dbReference type="ChEBI" id="CHEBI:46858"/>
        <dbReference type="ChEBI" id="CHEBI:61978"/>
        <dbReference type="EC" id="3.1.3.48"/>
    </reaction>
</comment>
<keyword evidence="6" id="KW-0732">Signal</keyword>
<dbReference type="Pfam" id="PF00102">
    <property type="entry name" value="Y_phosphatase"/>
    <property type="match status" value="2"/>
</dbReference>
<dbReference type="PROSITE" id="PS50055">
    <property type="entry name" value="TYR_PHOSPHATASE_PTP"/>
    <property type="match status" value="2"/>
</dbReference>
<dbReference type="PROSITE" id="PS51257">
    <property type="entry name" value="PROKAR_LIPOPROTEIN"/>
    <property type="match status" value="1"/>
</dbReference>
<evidence type="ECO:0000256" key="15">
    <source>
        <dbReference type="ARBA" id="ARBA00023319"/>
    </source>
</evidence>
<evidence type="ECO:0000256" key="10">
    <source>
        <dbReference type="ARBA" id="ARBA00022989"/>
    </source>
</evidence>
<feature type="domain" description="Ig-like" evidence="21">
    <location>
        <begin position="193"/>
        <end position="284"/>
    </location>
</feature>
<accession>A0A670YQR3</accession>
<dbReference type="Gene3D" id="3.90.190.10">
    <property type="entry name" value="Protein tyrosine phosphatase superfamily"/>
    <property type="match status" value="2"/>
</dbReference>
<dbReference type="SMART" id="SM00404">
    <property type="entry name" value="PTPc_motif"/>
    <property type="match status" value="2"/>
</dbReference>
<feature type="domain" description="Fibronectin type-III" evidence="22">
    <location>
        <begin position="484"/>
        <end position="590"/>
    </location>
</feature>
<dbReference type="PRINTS" id="PR00020">
    <property type="entry name" value="MAMDOMAIN"/>
</dbReference>
<evidence type="ECO:0000313" key="24">
    <source>
        <dbReference type="Proteomes" id="UP000472273"/>
    </source>
</evidence>
<evidence type="ECO:0000256" key="1">
    <source>
        <dbReference type="ARBA" id="ARBA00004479"/>
    </source>
</evidence>
<evidence type="ECO:0000256" key="6">
    <source>
        <dbReference type="ARBA" id="ARBA00022729"/>
    </source>
</evidence>
<dbReference type="Proteomes" id="UP000472273">
    <property type="component" value="Unplaced"/>
</dbReference>
<evidence type="ECO:0000259" key="20">
    <source>
        <dbReference type="PROSITE" id="PS50060"/>
    </source>
</evidence>
<sequence>MSSNKKLLVGKGTIRVLQLLLVYSFLFSLGGCSFDEHYSNCGYSVALGTNGFTWEQINTWEKPTIDPAVPTGSFMMVNSSGRASGQKAHLLLPTLKENDTHCIDFHYYLSSRDRSSPGSLNVYVKVNGGPQGNPIWNVSGLVTEGWVKAELAISTFWPHFYQVIFESVSLKGHPGYIAVDEVRVLAHPCRKAPHFLRLQNVEVNVGQNATFQCIAGGKWSQHDKLWLQQWNGRDTALMVTRVVNHRRFSATVSVADTSQRSISKYRCVIRSDGGSGVSNYAELIVKEPPTPIAPPELLAVGATYLWIKPNANSIIGDGPIILKEVEYRTTNGNWAETHIVDSPNYKLWHLDPDVEYEIRVLLTRPGEGGTGPPGPPLTTRTKCADPVHGPQNVEVVDIRSRQLTLQWEPFGYVVTRCHSYNLTVHYQYIFNQQKYEAEELIQTSSHYTLRGLRPFMTIRLRLALSNPEGKMESEELVVQTEEDVPGTVPLESIQGGPFEEKIYVQWKPPNETNGIITLYEITYKAVGSLDPTADLLNQRGKVFKLRNETHHLFVGLYPGTTYSFTIKASTVKGFGPPITTRIATKISAPSMPEYDTDTPLNETETTITVMLKPAQSRGAPVSVYQLVVKEERPQKSRRAADIIECFSVPVSYKNASNLDSPHYFAAELKPVNLPVTQPFTVGDNKTYNGYWNAPLSPLKSYSIYFQALSKANGETKINCVRLATKGASTQNSNMVEPEKQVDNTVKMAGVIAGLLMFVIILLGAMLTIKRRRNAYSYSYYLKLAKKQKETQSSSQREMGPVAASDKSATKSAAHNEDTFISGCQDVNGFNNSHGEMTQPTLTIQTHPYRSCDPVEMSYPRGQFQPAIRVADLLQHITQMKRGQGYGFKEEYEALPEGQTASWDTAKEDENRNKNRYGNIISYDHSRVRLQLLDGDPHSDYINANYIDGYHRPHHYIATQGPMQETVKDFWRMIWQENSASVVMVTNLVEVGRVKCVRYWPDDTEVYGDIKVTLIETEPLAEYVIRTFTVQKKGYHEIREIRQFHFTSWPDHGVPCYATGLLGFVRQVKFLNPPDAGPIVVHCSAGAGRTGCFIAIDIMLDMAENEGVVDIFNCVRELRSQRVNLVQTEEQYVFVHDAILEACLCGNTAIPVCEFRSIYYNISRLDPQTNSSQIKDEFQTLNIVTPRVRPEDCSIGLLPRNHDKNRCMDVLPLDRCLPFLISVDGESSNYINAALMDSHKQPAAFIVTQHPLPNTGADFWRLVFDYNCSSVVMLNEMDAAQLCMQYWPEKTSCCYGPIQVEFVSADIDEDIINRIFRICNMARPQDGYRIVQHLQYIGWPAYRDTPPSKRSLLKVVRRLEKWQEQYDGRDGRTVVHCLNGGGRSGTFCAICSVCEMIQQQNIIDVFHIVKTLRNNKSNMVETLVSIID</sequence>
<dbReference type="InterPro" id="IPR000998">
    <property type="entry name" value="MAM_dom"/>
</dbReference>
<dbReference type="FunFam" id="2.60.40.10:FF:000009">
    <property type="entry name" value="receptor-type tyrosine-protein phosphatase U isoform X1"/>
    <property type="match status" value="1"/>
</dbReference>
<dbReference type="FunFam" id="2.60.120.200:FF:000006">
    <property type="entry name" value="receptor-type tyrosine-protein phosphatase T isoform X1"/>
    <property type="match status" value="1"/>
</dbReference>
<dbReference type="GeneTree" id="ENSGT00940000155326"/>
<reference evidence="23" key="1">
    <citation type="submission" date="2025-08" db="UniProtKB">
        <authorList>
            <consortium name="Ensembl"/>
        </authorList>
    </citation>
    <scope>IDENTIFICATION</scope>
</reference>
<protein>
    <recommendedName>
        <fullName evidence="3">protein-tyrosine-phosphatase</fullName>
        <ecNumber evidence="3">3.1.3.48</ecNumber>
    </recommendedName>
</protein>
<dbReference type="GO" id="GO:0016020">
    <property type="term" value="C:membrane"/>
    <property type="evidence" value="ECO:0007669"/>
    <property type="project" value="UniProtKB-SubCell"/>
</dbReference>
<dbReference type="PROSITE" id="PS00383">
    <property type="entry name" value="TYR_PHOSPHATASE_1"/>
    <property type="match status" value="2"/>
</dbReference>
<feature type="domain" description="MAM" evidence="20">
    <location>
        <begin position="30"/>
        <end position="191"/>
    </location>
</feature>
<dbReference type="InterPro" id="IPR000387">
    <property type="entry name" value="Tyr_Pase_dom"/>
</dbReference>
<keyword evidence="15" id="KW-0393">Immunoglobulin domain</keyword>
<dbReference type="Gene3D" id="2.60.40.10">
    <property type="entry name" value="Immunoglobulins"/>
    <property type="match status" value="4"/>
</dbReference>
<evidence type="ECO:0000256" key="8">
    <source>
        <dbReference type="ARBA" id="ARBA00022801"/>
    </source>
</evidence>
<dbReference type="SMART" id="SM00137">
    <property type="entry name" value="MAM"/>
    <property type="match status" value="1"/>
</dbReference>
<dbReference type="InterPro" id="IPR016130">
    <property type="entry name" value="Tyr_Pase_AS"/>
</dbReference>
<evidence type="ECO:0000256" key="12">
    <source>
        <dbReference type="ARBA" id="ARBA00023157"/>
    </source>
</evidence>
<dbReference type="InterPro" id="IPR036116">
    <property type="entry name" value="FN3_sf"/>
</dbReference>
<name>A0A670YQR3_PSETE</name>
<dbReference type="FunFam" id="3.90.190.10:FF:000003">
    <property type="entry name" value="receptor-type tyrosine-protein phosphatase kappa isoform X1"/>
    <property type="match status" value="1"/>
</dbReference>
<evidence type="ECO:0000256" key="9">
    <source>
        <dbReference type="ARBA" id="ARBA00022912"/>
    </source>
</evidence>
<organism evidence="23 24">
    <name type="scientific">Pseudonaja textilis</name>
    <name type="common">Eastern brown snake</name>
    <dbReference type="NCBI Taxonomy" id="8673"/>
    <lineage>
        <taxon>Eukaryota</taxon>
        <taxon>Metazoa</taxon>
        <taxon>Chordata</taxon>
        <taxon>Craniata</taxon>
        <taxon>Vertebrata</taxon>
        <taxon>Euteleostomi</taxon>
        <taxon>Lepidosauria</taxon>
        <taxon>Squamata</taxon>
        <taxon>Bifurcata</taxon>
        <taxon>Unidentata</taxon>
        <taxon>Episquamata</taxon>
        <taxon>Toxicofera</taxon>
        <taxon>Serpentes</taxon>
        <taxon>Colubroidea</taxon>
        <taxon>Elapidae</taxon>
        <taxon>Hydrophiinae</taxon>
        <taxon>Pseudonaja</taxon>
    </lineage>
</organism>
<keyword evidence="10" id="KW-1133">Transmembrane helix</keyword>
<feature type="domain" description="Fibronectin type-III" evidence="22">
    <location>
        <begin position="389"/>
        <end position="483"/>
    </location>
</feature>
<dbReference type="PANTHER" id="PTHR24051:SF12">
    <property type="entry name" value="PROTEIN-TYROSINE-PHOSPHATASE"/>
    <property type="match status" value="1"/>
</dbReference>
<feature type="compositionally biased region" description="Low complexity" evidence="17">
    <location>
        <begin position="802"/>
        <end position="812"/>
    </location>
</feature>
<dbReference type="PROSITE" id="PS50835">
    <property type="entry name" value="IG_LIKE"/>
    <property type="match status" value="1"/>
</dbReference>
<evidence type="ECO:0000256" key="13">
    <source>
        <dbReference type="ARBA" id="ARBA00023170"/>
    </source>
</evidence>
<dbReference type="InterPro" id="IPR013320">
    <property type="entry name" value="ConA-like_dom_sf"/>
</dbReference>
<dbReference type="PROSITE" id="PS50853">
    <property type="entry name" value="FN3"/>
    <property type="match status" value="3"/>
</dbReference>
<dbReference type="FunFam" id="2.60.40.10:FF:000152">
    <property type="entry name" value="receptor-type tyrosine-protein phosphatase T isoform X1"/>
    <property type="match status" value="1"/>
</dbReference>
<gene>
    <name evidence="23" type="primary">PTPRT</name>
</gene>
<feature type="domain" description="Tyrosine specific protein phosphatases" evidence="19">
    <location>
        <begin position="1061"/>
        <end position="1132"/>
    </location>
</feature>
<evidence type="ECO:0000256" key="14">
    <source>
        <dbReference type="ARBA" id="ARBA00023180"/>
    </source>
</evidence>
<feature type="domain" description="Tyrosine-protein phosphatase" evidence="18">
    <location>
        <begin position="887"/>
        <end position="1141"/>
    </location>
</feature>
<keyword evidence="9" id="KW-0904">Protein phosphatase</keyword>
<dbReference type="Gene3D" id="2.60.120.200">
    <property type="match status" value="1"/>
</dbReference>
<dbReference type="SMART" id="SM00060">
    <property type="entry name" value="FN3"/>
    <property type="match status" value="3"/>
</dbReference>
<dbReference type="InterPro" id="IPR057598">
    <property type="entry name" value="Fn3_PTPRU"/>
</dbReference>
<dbReference type="EC" id="3.1.3.48" evidence="3"/>
<dbReference type="FunFam" id="2.60.40.10:FF:000019">
    <property type="entry name" value="receptor-type tyrosine-protein phosphatase kappa isoform X2"/>
    <property type="match status" value="1"/>
</dbReference>
<dbReference type="GO" id="GO:0004725">
    <property type="term" value="F:protein tyrosine phosphatase activity"/>
    <property type="evidence" value="ECO:0007669"/>
    <property type="project" value="UniProtKB-EC"/>
</dbReference>
<comment type="subcellular location">
    <subcellularLocation>
        <location evidence="1">Membrane</location>
        <topology evidence="1">Single-pass type I membrane protein</topology>
    </subcellularLocation>
</comment>
<reference evidence="23" key="2">
    <citation type="submission" date="2025-09" db="UniProtKB">
        <authorList>
            <consortium name="Ensembl"/>
        </authorList>
    </citation>
    <scope>IDENTIFICATION</scope>
</reference>
<dbReference type="Pfam" id="PF00041">
    <property type="entry name" value="fn3"/>
    <property type="match status" value="1"/>
</dbReference>
<evidence type="ECO:0000256" key="2">
    <source>
        <dbReference type="ARBA" id="ARBA00006396"/>
    </source>
</evidence>
<keyword evidence="12" id="KW-1015">Disulfide bond</keyword>
<comment type="similarity">
    <text evidence="2">Belongs to the protein-tyrosine phosphatase family. Receptor class 2B subfamily.</text>
</comment>
<evidence type="ECO:0000259" key="18">
    <source>
        <dbReference type="PROSITE" id="PS50055"/>
    </source>
</evidence>
<dbReference type="InterPro" id="IPR036179">
    <property type="entry name" value="Ig-like_dom_sf"/>
</dbReference>
<dbReference type="InterPro" id="IPR003595">
    <property type="entry name" value="Tyr_Pase_cat"/>
</dbReference>
<dbReference type="InterPro" id="IPR013783">
    <property type="entry name" value="Ig-like_fold"/>
</dbReference>
<dbReference type="InterPro" id="IPR007110">
    <property type="entry name" value="Ig-like_dom"/>
</dbReference>
<feature type="region of interest" description="Disordered" evidence="17">
    <location>
        <begin position="789"/>
        <end position="814"/>
    </location>
</feature>
<keyword evidence="5" id="KW-0812">Transmembrane</keyword>
<evidence type="ECO:0000256" key="7">
    <source>
        <dbReference type="ARBA" id="ARBA00022737"/>
    </source>
</evidence>
<evidence type="ECO:0000256" key="17">
    <source>
        <dbReference type="SAM" id="MobiDB-lite"/>
    </source>
</evidence>
<dbReference type="InterPro" id="IPR000242">
    <property type="entry name" value="PTP_cat"/>
</dbReference>
<evidence type="ECO:0000256" key="11">
    <source>
        <dbReference type="ARBA" id="ARBA00023136"/>
    </source>
</evidence>
<keyword evidence="7" id="KW-0677">Repeat</keyword>
<keyword evidence="4" id="KW-0597">Phosphoprotein</keyword>
<keyword evidence="8" id="KW-0378">Hydrolase</keyword>
<dbReference type="CDD" id="cd00063">
    <property type="entry name" value="FN3"/>
    <property type="match status" value="3"/>
</dbReference>
<dbReference type="CDD" id="cd14630">
    <property type="entry name" value="R-PTPc-T-1"/>
    <property type="match status" value="1"/>
</dbReference>
<keyword evidence="11" id="KW-0472">Membrane</keyword>